<sequence length="48" mass="5266">MRDFVFHVVRETESFVVSMGTLEWTIAFAVVVGFGIICMQGVGGKTRG</sequence>
<accession>A0A518C4S8</accession>
<keyword evidence="3" id="KW-1185">Reference proteome</keyword>
<organism evidence="2 3">
    <name type="scientific">Bremerella volcania</name>
    <dbReference type="NCBI Taxonomy" id="2527984"/>
    <lineage>
        <taxon>Bacteria</taxon>
        <taxon>Pseudomonadati</taxon>
        <taxon>Planctomycetota</taxon>
        <taxon>Planctomycetia</taxon>
        <taxon>Pirellulales</taxon>
        <taxon>Pirellulaceae</taxon>
        <taxon>Bremerella</taxon>
    </lineage>
</organism>
<keyword evidence="1" id="KW-0812">Transmembrane</keyword>
<keyword evidence="1" id="KW-1133">Transmembrane helix</keyword>
<dbReference type="RefSeq" id="WP_165698632.1">
    <property type="nucleotide sequence ID" value="NZ_CP036289.1"/>
</dbReference>
<dbReference type="Proteomes" id="UP000318626">
    <property type="component" value="Chromosome"/>
</dbReference>
<dbReference type="EMBL" id="CP036289">
    <property type="protein sequence ID" value="QDU74242.1"/>
    <property type="molecule type" value="Genomic_DNA"/>
</dbReference>
<protein>
    <submittedName>
        <fullName evidence="2">Uncharacterized protein</fullName>
    </submittedName>
</protein>
<reference evidence="3" key="1">
    <citation type="submission" date="2019-02" db="EMBL/GenBank/DDBJ databases">
        <title>Deep-cultivation of Planctomycetes and their phenomic and genomic characterization uncovers novel biology.</title>
        <authorList>
            <person name="Wiegand S."/>
            <person name="Jogler M."/>
            <person name="Boedeker C."/>
            <person name="Pinto D."/>
            <person name="Vollmers J."/>
            <person name="Rivas-Marin E."/>
            <person name="Kohn T."/>
            <person name="Peeters S.H."/>
            <person name="Heuer A."/>
            <person name="Rast P."/>
            <person name="Oberbeckmann S."/>
            <person name="Bunk B."/>
            <person name="Jeske O."/>
            <person name="Meyerdierks A."/>
            <person name="Storesund J.E."/>
            <person name="Kallscheuer N."/>
            <person name="Luecker S."/>
            <person name="Lage O.M."/>
            <person name="Pohl T."/>
            <person name="Merkel B.J."/>
            <person name="Hornburger P."/>
            <person name="Mueller R.-W."/>
            <person name="Bruemmer F."/>
            <person name="Labrenz M."/>
            <person name="Spormann A.M."/>
            <person name="Op den Camp H."/>
            <person name="Overmann J."/>
            <person name="Amann R."/>
            <person name="Jetten M.S.M."/>
            <person name="Mascher T."/>
            <person name="Medema M.H."/>
            <person name="Devos D.P."/>
            <person name="Kaster A.-K."/>
            <person name="Ovreas L."/>
            <person name="Rohde M."/>
            <person name="Galperin M.Y."/>
            <person name="Jogler C."/>
        </authorList>
    </citation>
    <scope>NUCLEOTIDE SEQUENCE [LARGE SCALE GENOMIC DNA]</scope>
    <source>
        <strain evidence="3">Pan97</strain>
    </source>
</reference>
<proteinExistence type="predicted"/>
<dbReference type="AlphaFoldDB" id="A0A518C4S8"/>
<evidence type="ECO:0000313" key="2">
    <source>
        <dbReference type="EMBL" id="QDU74242.1"/>
    </source>
</evidence>
<dbReference type="KEGG" id="bvo:Pan97_12480"/>
<keyword evidence="1" id="KW-0472">Membrane</keyword>
<evidence type="ECO:0000313" key="3">
    <source>
        <dbReference type="Proteomes" id="UP000318626"/>
    </source>
</evidence>
<gene>
    <name evidence="2" type="ORF">Pan97_12480</name>
</gene>
<name>A0A518C4S8_9BACT</name>
<feature type="transmembrane region" description="Helical" evidence="1">
    <location>
        <begin position="24"/>
        <end position="43"/>
    </location>
</feature>
<evidence type="ECO:0000256" key="1">
    <source>
        <dbReference type="SAM" id="Phobius"/>
    </source>
</evidence>